<comment type="caution">
    <text evidence="2">The sequence shown here is derived from an EMBL/GenBank/DDBJ whole genome shotgun (WGS) entry which is preliminary data.</text>
</comment>
<reference evidence="2 3" key="2">
    <citation type="submission" date="2019-02" db="EMBL/GenBank/DDBJ databases">
        <title>'Lichenibacterium ramalinii' gen. nov. sp. nov., 'Lichenibacterium minor' gen. nov. sp. nov.</title>
        <authorList>
            <person name="Pankratov T."/>
        </authorList>
    </citation>
    <scope>NUCLEOTIDE SEQUENCE [LARGE SCALE GENOMIC DNA]</scope>
    <source>
        <strain evidence="2 3">RmlP026</strain>
    </source>
</reference>
<protein>
    <recommendedName>
        <fullName evidence="1">DUF6894 domain-containing protein</fullName>
    </recommendedName>
</protein>
<dbReference type="EMBL" id="QYBB01000063">
    <property type="protein sequence ID" value="RYC29223.1"/>
    <property type="molecule type" value="Genomic_DNA"/>
</dbReference>
<evidence type="ECO:0000313" key="3">
    <source>
        <dbReference type="Proteomes" id="UP000290759"/>
    </source>
</evidence>
<sequence>MPRYYFDTANNGQFARDEIGVELADYEAARQHVGKLLPNMAHSGLPDGDLHTFGCTIRDEAGENVYNAELTYHGRLLGLAKR</sequence>
<organism evidence="2 3">
    <name type="scientific">Lichenibacterium minor</name>
    <dbReference type="NCBI Taxonomy" id="2316528"/>
    <lineage>
        <taxon>Bacteria</taxon>
        <taxon>Pseudomonadati</taxon>
        <taxon>Pseudomonadota</taxon>
        <taxon>Alphaproteobacteria</taxon>
        <taxon>Hyphomicrobiales</taxon>
        <taxon>Lichenihabitantaceae</taxon>
        <taxon>Lichenibacterium</taxon>
    </lineage>
</organism>
<dbReference type="OrthoDB" id="8242967at2"/>
<dbReference type="InterPro" id="IPR054189">
    <property type="entry name" value="DUF6894"/>
</dbReference>
<evidence type="ECO:0000259" key="1">
    <source>
        <dbReference type="Pfam" id="PF21834"/>
    </source>
</evidence>
<evidence type="ECO:0000313" key="2">
    <source>
        <dbReference type="EMBL" id="RYC29223.1"/>
    </source>
</evidence>
<accession>A0A4Q2TYQ3</accession>
<feature type="domain" description="DUF6894" evidence="1">
    <location>
        <begin position="3"/>
        <end position="71"/>
    </location>
</feature>
<proteinExistence type="predicted"/>
<reference evidence="2 3" key="1">
    <citation type="submission" date="2018-12" db="EMBL/GenBank/DDBJ databases">
        <authorList>
            <person name="Grouzdev D.S."/>
            <person name="Krutkina M.S."/>
        </authorList>
    </citation>
    <scope>NUCLEOTIDE SEQUENCE [LARGE SCALE GENOMIC DNA]</scope>
    <source>
        <strain evidence="2 3">RmlP026</strain>
    </source>
</reference>
<dbReference type="AlphaFoldDB" id="A0A4Q2TYQ3"/>
<name>A0A4Q2TYQ3_9HYPH</name>
<dbReference type="RefSeq" id="WP_129229725.1">
    <property type="nucleotide sequence ID" value="NZ_QYBB01000063.1"/>
</dbReference>
<keyword evidence="3" id="KW-1185">Reference proteome</keyword>
<dbReference type="Proteomes" id="UP000290759">
    <property type="component" value="Unassembled WGS sequence"/>
</dbReference>
<gene>
    <name evidence="2" type="ORF">D3273_25235</name>
</gene>
<dbReference type="Pfam" id="PF21834">
    <property type="entry name" value="DUF6894"/>
    <property type="match status" value="1"/>
</dbReference>